<feature type="transmembrane region" description="Helical" evidence="6">
    <location>
        <begin position="60"/>
        <end position="83"/>
    </location>
</feature>
<evidence type="ECO:0000256" key="4">
    <source>
        <dbReference type="ARBA" id="ARBA00023136"/>
    </source>
</evidence>
<dbReference type="EMBL" id="MU864940">
    <property type="protein sequence ID" value="KAK4465290.1"/>
    <property type="molecule type" value="Genomic_DNA"/>
</dbReference>
<evidence type="ECO:0000259" key="7">
    <source>
        <dbReference type="Pfam" id="PF20684"/>
    </source>
</evidence>
<evidence type="ECO:0000313" key="8">
    <source>
        <dbReference type="EMBL" id="KAK4465290.1"/>
    </source>
</evidence>
<name>A0AAV9HYY3_9PEZI</name>
<sequence>MRNTLLPKSVTSDLKLQAEDNGKATLIVIWTLLVISGIFLGLRIYAKLWRGRHLWYDDHVLIMSWALMLSNVCVVTKMVTIGFGKHQVFVDHTAIPDMILLGQVSLTLTVTALSWSKTSFAITLLRVTQLWTKKVVWFIIISMNLLFFWTALVHWVRCLPVAATWNPFLSGKCWNYAVVVNFDILSNAYSSAMDFALSLLAWYTVKDLVMKRREKVAVIVSMSLGIL</sequence>
<organism evidence="8 9">
    <name type="scientific">Cladorrhinum samala</name>
    <dbReference type="NCBI Taxonomy" id="585594"/>
    <lineage>
        <taxon>Eukaryota</taxon>
        <taxon>Fungi</taxon>
        <taxon>Dikarya</taxon>
        <taxon>Ascomycota</taxon>
        <taxon>Pezizomycotina</taxon>
        <taxon>Sordariomycetes</taxon>
        <taxon>Sordariomycetidae</taxon>
        <taxon>Sordariales</taxon>
        <taxon>Podosporaceae</taxon>
        <taxon>Cladorrhinum</taxon>
    </lineage>
</organism>
<keyword evidence="2 6" id="KW-0812">Transmembrane</keyword>
<gene>
    <name evidence="8" type="ORF">QBC42DRAFT_313435</name>
</gene>
<feature type="transmembrane region" description="Helical" evidence="6">
    <location>
        <begin position="176"/>
        <end position="205"/>
    </location>
</feature>
<keyword evidence="9" id="KW-1185">Reference proteome</keyword>
<feature type="domain" description="Rhodopsin" evidence="7">
    <location>
        <begin position="42"/>
        <end position="226"/>
    </location>
</feature>
<comment type="caution">
    <text evidence="8">The sequence shown here is derived from an EMBL/GenBank/DDBJ whole genome shotgun (WGS) entry which is preliminary data.</text>
</comment>
<evidence type="ECO:0000313" key="9">
    <source>
        <dbReference type="Proteomes" id="UP001321749"/>
    </source>
</evidence>
<dbReference type="PANTHER" id="PTHR33048:SF42">
    <property type="entry name" value="INTEGRAL MEMBRANE PROTEIN"/>
    <property type="match status" value="1"/>
</dbReference>
<dbReference type="Proteomes" id="UP001321749">
    <property type="component" value="Unassembled WGS sequence"/>
</dbReference>
<evidence type="ECO:0000256" key="3">
    <source>
        <dbReference type="ARBA" id="ARBA00022989"/>
    </source>
</evidence>
<dbReference type="GO" id="GO:0016020">
    <property type="term" value="C:membrane"/>
    <property type="evidence" value="ECO:0007669"/>
    <property type="project" value="UniProtKB-SubCell"/>
</dbReference>
<dbReference type="PANTHER" id="PTHR33048">
    <property type="entry name" value="PTH11-LIKE INTEGRAL MEMBRANE PROTEIN (AFU_ORTHOLOGUE AFUA_5G11245)"/>
    <property type="match status" value="1"/>
</dbReference>
<proteinExistence type="inferred from homology"/>
<evidence type="ECO:0000256" key="2">
    <source>
        <dbReference type="ARBA" id="ARBA00022692"/>
    </source>
</evidence>
<evidence type="ECO:0000256" key="1">
    <source>
        <dbReference type="ARBA" id="ARBA00004141"/>
    </source>
</evidence>
<feature type="transmembrane region" description="Helical" evidence="6">
    <location>
        <begin position="135"/>
        <end position="156"/>
    </location>
</feature>
<evidence type="ECO:0000256" key="5">
    <source>
        <dbReference type="ARBA" id="ARBA00038359"/>
    </source>
</evidence>
<comment type="subcellular location">
    <subcellularLocation>
        <location evidence="1">Membrane</location>
        <topology evidence="1">Multi-pass membrane protein</topology>
    </subcellularLocation>
</comment>
<dbReference type="Pfam" id="PF20684">
    <property type="entry name" value="Fung_rhodopsin"/>
    <property type="match status" value="1"/>
</dbReference>
<reference evidence="8" key="2">
    <citation type="submission" date="2023-06" db="EMBL/GenBank/DDBJ databases">
        <authorList>
            <consortium name="Lawrence Berkeley National Laboratory"/>
            <person name="Mondo S.J."/>
            <person name="Hensen N."/>
            <person name="Bonometti L."/>
            <person name="Westerberg I."/>
            <person name="Brannstrom I.O."/>
            <person name="Guillou S."/>
            <person name="Cros-Aarteil S."/>
            <person name="Calhoun S."/>
            <person name="Haridas S."/>
            <person name="Kuo A."/>
            <person name="Pangilinan J."/>
            <person name="Riley R."/>
            <person name="Labutti K."/>
            <person name="Andreopoulos B."/>
            <person name="Lipzen A."/>
            <person name="Chen C."/>
            <person name="Yanf M."/>
            <person name="Daum C."/>
            <person name="Ng V."/>
            <person name="Clum A."/>
            <person name="Steindorff A."/>
            <person name="Ohm R."/>
            <person name="Martin F."/>
            <person name="Silar P."/>
            <person name="Natvig D."/>
            <person name="Lalanne C."/>
            <person name="Gautier V."/>
            <person name="Ament-Velasquez S.L."/>
            <person name="Kruys A."/>
            <person name="Hutchinson M.I."/>
            <person name="Powell A.J."/>
            <person name="Barry K."/>
            <person name="Miller A.N."/>
            <person name="Grigoriev I.V."/>
            <person name="Debuchy R."/>
            <person name="Gladieux P."/>
            <person name="Thoren M.H."/>
            <person name="Johannesson H."/>
        </authorList>
    </citation>
    <scope>NUCLEOTIDE SEQUENCE</scope>
    <source>
        <strain evidence="8">PSN324</strain>
    </source>
</reference>
<comment type="similarity">
    <text evidence="5">Belongs to the SAT4 family.</text>
</comment>
<accession>A0AAV9HYY3</accession>
<keyword evidence="3 6" id="KW-1133">Transmembrane helix</keyword>
<protein>
    <recommendedName>
        <fullName evidence="7">Rhodopsin domain-containing protein</fullName>
    </recommendedName>
</protein>
<feature type="transmembrane region" description="Helical" evidence="6">
    <location>
        <begin position="24"/>
        <end position="48"/>
    </location>
</feature>
<keyword evidence="4 6" id="KW-0472">Membrane</keyword>
<reference evidence="8" key="1">
    <citation type="journal article" date="2023" name="Mol. Phylogenet. Evol.">
        <title>Genome-scale phylogeny and comparative genomics of the fungal order Sordariales.</title>
        <authorList>
            <person name="Hensen N."/>
            <person name="Bonometti L."/>
            <person name="Westerberg I."/>
            <person name="Brannstrom I.O."/>
            <person name="Guillou S."/>
            <person name="Cros-Aarteil S."/>
            <person name="Calhoun S."/>
            <person name="Haridas S."/>
            <person name="Kuo A."/>
            <person name="Mondo S."/>
            <person name="Pangilinan J."/>
            <person name="Riley R."/>
            <person name="LaButti K."/>
            <person name="Andreopoulos B."/>
            <person name="Lipzen A."/>
            <person name="Chen C."/>
            <person name="Yan M."/>
            <person name="Daum C."/>
            <person name="Ng V."/>
            <person name="Clum A."/>
            <person name="Steindorff A."/>
            <person name="Ohm R.A."/>
            <person name="Martin F."/>
            <person name="Silar P."/>
            <person name="Natvig D.O."/>
            <person name="Lalanne C."/>
            <person name="Gautier V."/>
            <person name="Ament-Velasquez S.L."/>
            <person name="Kruys A."/>
            <person name="Hutchinson M.I."/>
            <person name="Powell A.J."/>
            <person name="Barry K."/>
            <person name="Miller A.N."/>
            <person name="Grigoriev I.V."/>
            <person name="Debuchy R."/>
            <person name="Gladieux P."/>
            <person name="Hiltunen Thoren M."/>
            <person name="Johannesson H."/>
        </authorList>
    </citation>
    <scope>NUCLEOTIDE SEQUENCE</scope>
    <source>
        <strain evidence="8">PSN324</strain>
    </source>
</reference>
<evidence type="ECO:0000256" key="6">
    <source>
        <dbReference type="SAM" id="Phobius"/>
    </source>
</evidence>
<dbReference type="AlphaFoldDB" id="A0AAV9HYY3"/>
<dbReference type="InterPro" id="IPR052337">
    <property type="entry name" value="SAT4-like"/>
</dbReference>
<dbReference type="InterPro" id="IPR049326">
    <property type="entry name" value="Rhodopsin_dom_fungi"/>
</dbReference>